<dbReference type="PANTHER" id="PTHR30509">
    <property type="entry name" value="P-HYDROXYBENZOIC ACID EFFLUX PUMP SUBUNIT-RELATED"/>
    <property type="match status" value="1"/>
</dbReference>
<feature type="transmembrane region" description="Helical" evidence="8">
    <location>
        <begin position="454"/>
        <end position="473"/>
    </location>
</feature>
<feature type="transmembrane region" description="Helical" evidence="8">
    <location>
        <begin position="493"/>
        <end position="511"/>
    </location>
</feature>
<keyword evidence="12" id="KW-1185">Reference proteome</keyword>
<dbReference type="InterPro" id="IPR049453">
    <property type="entry name" value="Memb_transporter_dom"/>
</dbReference>
<keyword evidence="3 8" id="KW-0812">Transmembrane</keyword>
<evidence type="ECO:0000256" key="2">
    <source>
        <dbReference type="ARBA" id="ARBA00022475"/>
    </source>
</evidence>
<feature type="domain" description="Integral membrane bound transporter" evidence="10">
    <location>
        <begin position="415"/>
        <end position="535"/>
    </location>
</feature>
<evidence type="ECO:0000259" key="10">
    <source>
        <dbReference type="Pfam" id="PF13515"/>
    </source>
</evidence>
<accession>A0A1I1G6N1</accession>
<feature type="transmembrane region" description="Helical" evidence="8">
    <location>
        <begin position="120"/>
        <end position="136"/>
    </location>
</feature>
<dbReference type="Pfam" id="PF13515">
    <property type="entry name" value="FUSC_2"/>
    <property type="match status" value="1"/>
</dbReference>
<dbReference type="STRING" id="1334022.SAMN04487907_10266"/>
<dbReference type="PANTHER" id="PTHR30509:SF9">
    <property type="entry name" value="MULTIDRUG RESISTANCE PROTEIN MDTO"/>
    <property type="match status" value="1"/>
</dbReference>
<comment type="subcellular location">
    <subcellularLocation>
        <location evidence="1">Cell membrane</location>
        <topology evidence="1">Multi-pass membrane protein</topology>
    </subcellularLocation>
</comment>
<evidence type="ECO:0000256" key="4">
    <source>
        <dbReference type="ARBA" id="ARBA00022989"/>
    </source>
</evidence>
<name>A0A1I1G6N1_9FLAO</name>
<evidence type="ECO:0000313" key="11">
    <source>
        <dbReference type="EMBL" id="SFC04993.1"/>
    </source>
</evidence>
<feature type="transmembrane region" description="Helical" evidence="8">
    <location>
        <begin position="403"/>
        <end position="420"/>
    </location>
</feature>
<feature type="transmembrane region" description="Helical" evidence="8">
    <location>
        <begin position="25"/>
        <end position="58"/>
    </location>
</feature>
<sequence length="748" mass="84742">MVKQLSEYWYSITKFLRSTDFTKALILTISIGSAIGIFNALGFSNIGVPLAVGCLLTAPSDTIGTLKHKIVGVITAAFLAGFTSMVIGYASTNIYVTIPVVGIMVFAISYLAVYGFRASMVAFAGLMAVVISFANVDTSMPLWQHALLISAGGLWYLSLSLIWHFINPKHETEQLLAECLELTGEYLQIRSQLVLNVEGRDDLQSQLFNLQNDLNQKHESLREVLISSRKSSGNSNYARKRLLVFIELVDILELGMANPVNYERMDQLFKEDKEFLKTFSDVTHYLGVQLIAISKSIESKKPVPENKISEYIEKARDTVNRYRDQIDLSEKREHILMLHNLFDYQERQSHKINTIFGVVNNLKQGNTIFMKHKEVVKFITPQEYSFKTLKENFNFGSPIFRHALRLAIVVLFGFSIGAFFSIQNAYWILLTIVVIMRPNYGLTKSRTKERIIGTLIGGVIAIIIVFITQNTYVYGGLGLLSLTMAFSLIQRNYRTAAVFITLSIIFIYALLKPDVIKVIEFRIIDTFVGAILAALGNLFLWPAWEAGNIRNIIATSIAANREFFLEIDKFYHKKGDLPTSYKLARKKAFLEMGNLSAAFQRMTQEPKSKQKDLGLIYRLVSLNQTFLSALASMGTYIRNHNTTDASQDFEVFVKQVLHSLNNAEEGLLAQAEQKKTNVALLKEAKSRLDEKYEELVKIRNQEIADGKQLADHEMRLQLQEAQLITNQLQWLLDISKNIRKTVFKTTSI</sequence>
<feature type="transmembrane region" description="Helical" evidence="8">
    <location>
        <begin position="70"/>
        <end position="88"/>
    </location>
</feature>
<dbReference type="AlphaFoldDB" id="A0A1I1G6N1"/>
<comment type="similarity">
    <text evidence="6">Belongs to the YccS/YhfK family.</text>
</comment>
<evidence type="ECO:0000259" key="9">
    <source>
        <dbReference type="Pfam" id="PF12805"/>
    </source>
</evidence>
<evidence type="ECO:0000256" key="7">
    <source>
        <dbReference type="SAM" id="Coils"/>
    </source>
</evidence>
<feature type="transmembrane region" description="Helical" evidence="8">
    <location>
        <begin position="142"/>
        <end position="166"/>
    </location>
</feature>
<keyword evidence="7" id="KW-0175">Coiled coil</keyword>
<dbReference type="InterPro" id="IPR032692">
    <property type="entry name" value="YccS_N"/>
</dbReference>
<evidence type="ECO:0000256" key="6">
    <source>
        <dbReference type="ARBA" id="ARBA00043993"/>
    </source>
</evidence>
<evidence type="ECO:0000256" key="3">
    <source>
        <dbReference type="ARBA" id="ARBA00022692"/>
    </source>
</evidence>
<dbReference type="Pfam" id="PF12805">
    <property type="entry name" value="FUSC-like"/>
    <property type="match status" value="1"/>
</dbReference>
<feature type="transmembrane region" description="Helical" evidence="8">
    <location>
        <begin position="94"/>
        <end position="113"/>
    </location>
</feature>
<keyword evidence="4 8" id="KW-1133">Transmembrane helix</keyword>
<feature type="coiled-coil region" evidence="7">
    <location>
        <begin position="671"/>
        <end position="701"/>
    </location>
</feature>
<gene>
    <name evidence="11" type="ORF">SAMN04487907_10266</name>
</gene>
<evidence type="ECO:0000313" key="12">
    <source>
        <dbReference type="Proteomes" id="UP000199438"/>
    </source>
</evidence>
<evidence type="ECO:0000256" key="8">
    <source>
        <dbReference type="SAM" id="Phobius"/>
    </source>
</evidence>
<feature type="domain" description="Integral membrane protein YccS N-terminal" evidence="9">
    <location>
        <begin position="79"/>
        <end position="342"/>
    </location>
</feature>
<feature type="transmembrane region" description="Helical" evidence="8">
    <location>
        <begin position="523"/>
        <end position="544"/>
    </location>
</feature>
<dbReference type="GO" id="GO:0005886">
    <property type="term" value="C:plasma membrane"/>
    <property type="evidence" value="ECO:0007669"/>
    <property type="project" value="UniProtKB-SubCell"/>
</dbReference>
<keyword evidence="2" id="KW-1003">Cell membrane</keyword>
<protein>
    <submittedName>
        <fullName evidence="11">TIGR01666 family membrane protein</fullName>
    </submittedName>
</protein>
<reference evidence="12" key="1">
    <citation type="submission" date="2016-10" db="EMBL/GenBank/DDBJ databases">
        <authorList>
            <person name="Varghese N."/>
            <person name="Submissions S."/>
        </authorList>
    </citation>
    <scope>NUCLEOTIDE SEQUENCE [LARGE SCALE GENOMIC DNA]</scope>
    <source>
        <strain evidence="12">DSM 24499</strain>
    </source>
</reference>
<dbReference type="EMBL" id="FOKV01000002">
    <property type="protein sequence ID" value="SFC04993.1"/>
    <property type="molecule type" value="Genomic_DNA"/>
</dbReference>
<proteinExistence type="inferred from homology"/>
<dbReference type="Proteomes" id="UP000199438">
    <property type="component" value="Unassembled WGS sequence"/>
</dbReference>
<evidence type="ECO:0000256" key="5">
    <source>
        <dbReference type="ARBA" id="ARBA00023136"/>
    </source>
</evidence>
<keyword evidence="5 8" id="KW-0472">Membrane</keyword>
<organism evidence="11 12">
    <name type="scientific">Zunongwangia mangrovi</name>
    <dbReference type="NCBI Taxonomy" id="1334022"/>
    <lineage>
        <taxon>Bacteria</taxon>
        <taxon>Pseudomonadati</taxon>
        <taxon>Bacteroidota</taxon>
        <taxon>Flavobacteriia</taxon>
        <taxon>Flavobacteriales</taxon>
        <taxon>Flavobacteriaceae</taxon>
        <taxon>Zunongwangia</taxon>
    </lineage>
</organism>
<evidence type="ECO:0000256" key="1">
    <source>
        <dbReference type="ARBA" id="ARBA00004651"/>
    </source>
</evidence>